<proteinExistence type="predicted"/>
<name>A0ACB9FX42_9ASTR</name>
<gene>
    <name evidence="1" type="ORF">L1987_45484</name>
</gene>
<protein>
    <submittedName>
        <fullName evidence="1">Uncharacterized protein</fullName>
    </submittedName>
</protein>
<comment type="caution">
    <text evidence="1">The sequence shown here is derived from an EMBL/GenBank/DDBJ whole genome shotgun (WGS) entry which is preliminary data.</text>
</comment>
<organism evidence="1 2">
    <name type="scientific">Smallanthus sonchifolius</name>
    <dbReference type="NCBI Taxonomy" id="185202"/>
    <lineage>
        <taxon>Eukaryota</taxon>
        <taxon>Viridiplantae</taxon>
        <taxon>Streptophyta</taxon>
        <taxon>Embryophyta</taxon>
        <taxon>Tracheophyta</taxon>
        <taxon>Spermatophyta</taxon>
        <taxon>Magnoliopsida</taxon>
        <taxon>eudicotyledons</taxon>
        <taxon>Gunneridae</taxon>
        <taxon>Pentapetalae</taxon>
        <taxon>asterids</taxon>
        <taxon>campanulids</taxon>
        <taxon>Asterales</taxon>
        <taxon>Asteraceae</taxon>
        <taxon>Asteroideae</taxon>
        <taxon>Heliantheae alliance</taxon>
        <taxon>Millerieae</taxon>
        <taxon>Smallanthus</taxon>
    </lineage>
</organism>
<accession>A0ACB9FX42</accession>
<reference evidence="2" key="1">
    <citation type="journal article" date="2022" name="Mol. Ecol. Resour.">
        <title>The genomes of chicory, endive, great burdock and yacon provide insights into Asteraceae palaeo-polyploidization history and plant inulin production.</title>
        <authorList>
            <person name="Fan W."/>
            <person name="Wang S."/>
            <person name="Wang H."/>
            <person name="Wang A."/>
            <person name="Jiang F."/>
            <person name="Liu H."/>
            <person name="Zhao H."/>
            <person name="Xu D."/>
            <person name="Zhang Y."/>
        </authorList>
    </citation>
    <scope>NUCLEOTIDE SEQUENCE [LARGE SCALE GENOMIC DNA]</scope>
    <source>
        <strain evidence="2">cv. Yunnan</strain>
    </source>
</reference>
<reference evidence="1 2" key="2">
    <citation type="journal article" date="2022" name="Mol. Ecol. Resour.">
        <title>The genomes of chicory, endive, great burdock and yacon provide insights into Asteraceae paleo-polyploidization history and plant inulin production.</title>
        <authorList>
            <person name="Fan W."/>
            <person name="Wang S."/>
            <person name="Wang H."/>
            <person name="Wang A."/>
            <person name="Jiang F."/>
            <person name="Liu H."/>
            <person name="Zhao H."/>
            <person name="Xu D."/>
            <person name="Zhang Y."/>
        </authorList>
    </citation>
    <scope>NUCLEOTIDE SEQUENCE [LARGE SCALE GENOMIC DNA]</scope>
    <source>
        <strain evidence="2">cv. Yunnan</strain>
        <tissue evidence="1">Leaves</tissue>
    </source>
</reference>
<dbReference type="EMBL" id="CM042032">
    <property type="protein sequence ID" value="KAI3775732.1"/>
    <property type="molecule type" value="Genomic_DNA"/>
</dbReference>
<sequence length="137" mass="15734">MLETPPARTSGREIVIHKEASSLTHYQCPILKSTNYTIWALRIKLILEANGLWETIEPSDIERDVKKDKATMAYLYQALPEDVILQIASCKTAKEVWDALKTRHVGVDRVQKARLQTLTTEFELLQMKEDETIDSFT</sequence>
<evidence type="ECO:0000313" key="2">
    <source>
        <dbReference type="Proteomes" id="UP001056120"/>
    </source>
</evidence>
<dbReference type="Proteomes" id="UP001056120">
    <property type="component" value="Linkage Group LG15"/>
</dbReference>
<evidence type="ECO:0000313" key="1">
    <source>
        <dbReference type="EMBL" id="KAI3775732.1"/>
    </source>
</evidence>
<keyword evidence="2" id="KW-1185">Reference proteome</keyword>